<feature type="region of interest" description="Disordered" evidence="2">
    <location>
        <begin position="1"/>
        <end position="24"/>
    </location>
</feature>
<accession>A0A9P5BTY8</accession>
<evidence type="ECO:0000259" key="3">
    <source>
        <dbReference type="Pfam" id="PF24883"/>
    </source>
</evidence>
<dbReference type="SUPFAM" id="SSF52540">
    <property type="entry name" value="P-loop containing nucleoside triphosphate hydrolases"/>
    <property type="match status" value="1"/>
</dbReference>
<dbReference type="EMBL" id="SWKV01000399">
    <property type="protein sequence ID" value="KAF3027227.1"/>
    <property type="molecule type" value="Genomic_DNA"/>
</dbReference>
<keyword evidence="1" id="KW-0677">Repeat</keyword>
<evidence type="ECO:0000256" key="1">
    <source>
        <dbReference type="ARBA" id="ARBA00022737"/>
    </source>
</evidence>
<evidence type="ECO:0000313" key="4">
    <source>
        <dbReference type="EMBL" id="KAF3027227.1"/>
    </source>
</evidence>
<dbReference type="AlphaFoldDB" id="A0A9P5BTY8"/>
<protein>
    <recommendedName>
        <fullName evidence="3">Nephrocystin 3-like N-terminal domain-containing protein</fullName>
    </recommendedName>
</protein>
<gene>
    <name evidence="4" type="ORF">E8E12_000361</name>
</gene>
<reference evidence="4" key="1">
    <citation type="submission" date="2019-04" db="EMBL/GenBank/DDBJ databases">
        <title>Sequencing of skin fungus with MAO and IRED activity.</title>
        <authorList>
            <person name="Marsaioli A.J."/>
            <person name="Bonatto J.M.C."/>
            <person name="Reis Junior O."/>
        </authorList>
    </citation>
    <scope>NUCLEOTIDE SEQUENCE</scope>
    <source>
        <strain evidence="4">28M1</strain>
    </source>
</reference>
<dbReference type="OrthoDB" id="674604at2759"/>
<comment type="caution">
    <text evidence="4">The sequence shown here is derived from an EMBL/GenBank/DDBJ whole genome shotgun (WGS) entry which is preliminary data.</text>
</comment>
<dbReference type="Pfam" id="PF24883">
    <property type="entry name" value="NPHP3_N"/>
    <property type="match status" value="1"/>
</dbReference>
<dbReference type="Gene3D" id="3.40.50.300">
    <property type="entry name" value="P-loop containing nucleotide triphosphate hydrolases"/>
    <property type="match status" value="1"/>
</dbReference>
<dbReference type="Proteomes" id="UP000758155">
    <property type="component" value="Unassembled WGS sequence"/>
</dbReference>
<dbReference type="InterPro" id="IPR027417">
    <property type="entry name" value="P-loop_NTPase"/>
</dbReference>
<evidence type="ECO:0000256" key="2">
    <source>
        <dbReference type="SAM" id="MobiDB-lite"/>
    </source>
</evidence>
<feature type="domain" description="Nephrocystin 3-like N-terminal" evidence="3">
    <location>
        <begin position="76"/>
        <end position="218"/>
    </location>
</feature>
<evidence type="ECO:0000313" key="5">
    <source>
        <dbReference type="Proteomes" id="UP000758155"/>
    </source>
</evidence>
<proteinExistence type="predicted"/>
<dbReference type="InterPro" id="IPR056884">
    <property type="entry name" value="NPHP3-like_N"/>
</dbReference>
<organism evidence="4 5">
    <name type="scientific">Didymella heteroderae</name>
    <dbReference type="NCBI Taxonomy" id="1769908"/>
    <lineage>
        <taxon>Eukaryota</taxon>
        <taxon>Fungi</taxon>
        <taxon>Dikarya</taxon>
        <taxon>Ascomycota</taxon>
        <taxon>Pezizomycotina</taxon>
        <taxon>Dothideomycetes</taxon>
        <taxon>Pleosporomycetidae</taxon>
        <taxon>Pleosporales</taxon>
        <taxon>Pleosporineae</taxon>
        <taxon>Didymellaceae</taxon>
        <taxon>Didymella</taxon>
    </lineage>
</organism>
<sequence>MSSITGHQPVNISNEGGRVGQQAGTINVSGDNIVNNTSGQDALGQLPRAADAPFNAFAKQHEPACLPDTRVALLDEIYHWADGTDERCVFWLSGLAGTGKSTIARTVARRYHDRRRLAASFFFSRGGGDVGHAGKFVTSIAVQLAHSVPAVRQHISDAVAERSDIVSQSLRDQWQHLVLCPLSKLHKSESYVIVVDALDECDSDNDIRLIVQLLTEKCRSGTGSGR</sequence>
<feature type="compositionally biased region" description="Polar residues" evidence="2">
    <location>
        <begin position="1"/>
        <end position="14"/>
    </location>
</feature>
<keyword evidence="5" id="KW-1185">Reference proteome</keyword>
<dbReference type="PANTHER" id="PTHR10039">
    <property type="entry name" value="AMELOGENIN"/>
    <property type="match status" value="1"/>
</dbReference>
<name>A0A9P5BTY8_9PLEO</name>